<dbReference type="VEuPathDB" id="FungiDB:A1O7_05445"/>
<dbReference type="AlphaFoldDB" id="W9VQM4"/>
<dbReference type="EMBL" id="AMGW01000004">
    <property type="protein sequence ID" value="EXJ58022.1"/>
    <property type="molecule type" value="Genomic_DNA"/>
</dbReference>
<evidence type="ECO:0000256" key="1">
    <source>
        <dbReference type="SAM" id="MobiDB-lite"/>
    </source>
</evidence>
<proteinExistence type="predicted"/>
<dbReference type="GeneID" id="19180030"/>
<organism evidence="2 3">
    <name type="scientific">Cladophialophora yegresii CBS 114405</name>
    <dbReference type="NCBI Taxonomy" id="1182544"/>
    <lineage>
        <taxon>Eukaryota</taxon>
        <taxon>Fungi</taxon>
        <taxon>Dikarya</taxon>
        <taxon>Ascomycota</taxon>
        <taxon>Pezizomycotina</taxon>
        <taxon>Eurotiomycetes</taxon>
        <taxon>Chaetothyriomycetidae</taxon>
        <taxon>Chaetothyriales</taxon>
        <taxon>Herpotrichiellaceae</taxon>
        <taxon>Cladophialophora</taxon>
    </lineage>
</organism>
<protein>
    <submittedName>
        <fullName evidence="2">Uncharacterized protein</fullName>
    </submittedName>
</protein>
<dbReference type="Proteomes" id="UP000019473">
    <property type="component" value="Unassembled WGS sequence"/>
</dbReference>
<accession>W9VQM4</accession>
<sequence>MQLIREVLVDRQLSFQQANVLVNQKTVADIFAEAEGAALEDDTASSAQESYPKSAPAGS</sequence>
<dbReference type="HOGENOM" id="CLU_2960580_0_0_1"/>
<reference evidence="2 3" key="1">
    <citation type="submission" date="2013-03" db="EMBL/GenBank/DDBJ databases">
        <title>The Genome Sequence of Cladophialophora yegresii CBS 114405.</title>
        <authorList>
            <consortium name="The Broad Institute Genomics Platform"/>
            <person name="Cuomo C."/>
            <person name="de Hoog S."/>
            <person name="Gorbushina A."/>
            <person name="Walker B."/>
            <person name="Young S.K."/>
            <person name="Zeng Q."/>
            <person name="Gargeya S."/>
            <person name="Fitzgerald M."/>
            <person name="Haas B."/>
            <person name="Abouelleil A."/>
            <person name="Allen A.W."/>
            <person name="Alvarado L."/>
            <person name="Arachchi H.M."/>
            <person name="Berlin A.M."/>
            <person name="Chapman S.B."/>
            <person name="Gainer-Dewar J."/>
            <person name="Goldberg J."/>
            <person name="Griggs A."/>
            <person name="Gujja S."/>
            <person name="Hansen M."/>
            <person name="Howarth C."/>
            <person name="Imamovic A."/>
            <person name="Ireland A."/>
            <person name="Larimer J."/>
            <person name="McCowan C."/>
            <person name="Murphy C."/>
            <person name="Pearson M."/>
            <person name="Poon T.W."/>
            <person name="Priest M."/>
            <person name="Roberts A."/>
            <person name="Saif S."/>
            <person name="Shea T."/>
            <person name="Sisk P."/>
            <person name="Sykes S."/>
            <person name="Wortman J."/>
            <person name="Nusbaum C."/>
            <person name="Birren B."/>
        </authorList>
    </citation>
    <scope>NUCLEOTIDE SEQUENCE [LARGE SCALE GENOMIC DNA]</scope>
    <source>
        <strain evidence="2 3">CBS 114405</strain>
    </source>
</reference>
<dbReference type="RefSeq" id="XP_007757645.1">
    <property type="nucleotide sequence ID" value="XM_007759455.1"/>
</dbReference>
<keyword evidence="3" id="KW-1185">Reference proteome</keyword>
<evidence type="ECO:0000313" key="2">
    <source>
        <dbReference type="EMBL" id="EXJ58022.1"/>
    </source>
</evidence>
<comment type="caution">
    <text evidence="2">The sequence shown here is derived from an EMBL/GenBank/DDBJ whole genome shotgun (WGS) entry which is preliminary data.</text>
</comment>
<name>W9VQM4_9EURO</name>
<evidence type="ECO:0000313" key="3">
    <source>
        <dbReference type="Proteomes" id="UP000019473"/>
    </source>
</evidence>
<feature type="region of interest" description="Disordered" evidence="1">
    <location>
        <begin position="38"/>
        <end position="59"/>
    </location>
</feature>
<gene>
    <name evidence="2" type="ORF">A1O7_05445</name>
</gene>